<evidence type="ECO:0000256" key="1">
    <source>
        <dbReference type="SAM" id="Phobius"/>
    </source>
</evidence>
<dbReference type="RefSeq" id="WP_187502707.1">
    <property type="nucleotide sequence ID" value="NZ_CP162536.1"/>
</dbReference>
<keyword evidence="1" id="KW-0472">Membrane</keyword>
<accession>A0ABR7AKE9</accession>
<reference evidence="2 3" key="1">
    <citation type="submission" date="2020-08" db="EMBL/GenBank/DDBJ databases">
        <title>Putative novel bacterial strains isolated from necrotic wheat leaf tissues caused by Xanthomonas translucens.</title>
        <authorList>
            <person name="Tambong J.T."/>
        </authorList>
    </citation>
    <scope>NUCLEOTIDE SEQUENCE [LARGE SCALE GENOMIC DNA]</scope>
    <source>
        <strain evidence="3">DOAB 1063</strain>
    </source>
</reference>
<keyword evidence="1" id="KW-0812">Transmembrane</keyword>
<proteinExistence type="predicted"/>
<dbReference type="EMBL" id="JACONT010000006">
    <property type="protein sequence ID" value="MBC3940925.1"/>
    <property type="molecule type" value="Genomic_DNA"/>
</dbReference>
<comment type="caution">
    <text evidence="2">The sequence shown here is derived from an EMBL/GenBank/DDBJ whole genome shotgun (WGS) entry which is preliminary data.</text>
</comment>
<name>A0ABR7AKE9_9SPHN</name>
<evidence type="ECO:0000313" key="2">
    <source>
        <dbReference type="EMBL" id="MBC3940925.1"/>
    </source>
</evidence>
<feature type="transmembrane region" description="Helical" evidence="1">
    <location>
        <begin position="25"/>
        <end position="47"/>
    </location>
</feature>
<keyword evidence="1" id="KW-1133">Transmembrane helix</keyword>
<gene>
    <name evidence="2" type="ORF">H8S47_04410</name>
</gene>
<evidence type="ECO:0000313" key="3">
    <source>
        <dbReference type="Proteomes" id="UP000597613"/>
    </source>
</evidence>
<protein>
    <submittedName>
        <fullName evidence="2">Uncharacterized protein</fullName>
    </submittedName>
</protein>
<sequence length="52" mass="5859">MNVATASTAPRQVERCMRRRRTAKVVLLIAFAFVWIPVAIMMVVAGMPDRRA</sequence>
<organism evidence="2 3">
    <name type="scientific">Sphingomonas albertensis</name>
    <dbReference type="NCBI Taxonomy" id="2762591"/>
    <lineage>
        <taxon>Bacteria</taxon>
        <taxon>Pseudomonadati</taxon>
        <taxon>Pseudomonadota</taxon>
        <taxon>Alphaproteobacteria</taxon>
        <taxon>Sphingomonadales</taxon>
        <taxon>Sphingomonadaceae</taxon>
        <taxon>Sphingomonas</taxon>
    </lineage>
</organism>
<dbReference type="Proteomes" id="UP000597613">
    <property type="component" value="Unassembled WGS sequence"/>
</dbReference>
<keyword evidence="3" id="KW-1185">Reference proteome</keyword>